<proteinExistence type="predicted"/>
<dbReference type="Gene3D" id="3.30.1330.40">
    <property type="entry name" value="RutC-like"/>
    <property type="match status" value="1"/>
</dbReference>
<keyword evidence="2" id="KW-1185">Reference proteome</keyword>
<dbReference type="InterPro" id="IPR006175">
    <property type="entry name" value="YjgF/YER057c/UK114"/>
</dbReference>
<dbReference type="KEGG" id="bgp:BGL_1c31800"/>
<evidence type="ECO:0000313" key="1">
    <source>
        <dbReference type="EMBL" id="AJK47655.1"/>
    </source>
</evidence>
<gene>
    <name evidence="1" type="ORF">BGL_1c31800</name>
</gene>
<dbReference type="EMBL" id="CP002580">
    <property type="protein sequence ID" value="AJK47655.1"/>
    <property type="molecule type" value="Genomic_DNA"/>
</dbReference>
<dbReference type="HOGENOM" id="CLU_100715_7_3_4"/>
<evidence type="ECO:0000313" key="2">
    <source>
        <dbReference type="Proteomes" id="UP000031838"/>
    </source>
</evidence>
<sequence length="94" mass="10316">MARDIIRVEPLSGWLERWKAPTAAVTRHGDTLYGSGFPPFDPDPGEVLGAPIEVRIRRVLEQLKPCVETAGSSLDQVLTCNVHCTSAARFRPST</sequence>
<reference evidence="2" key="1">
    <citation type="submission" date="2011-03" db="EMBL/GenBank/DDBJ databases">
        <authorList>
            <person name="Voget S."/>
            <person name="Streit W.R."/>
            <person name="Jaeger K.E."/>
            <person name="Daniel R."/>
        </authorList>
    </citation>
    <scope>NUCLEOTIDE SEQUENCE [LARGE SCALE GENOMIC DNA]</scope>
    <source>
        <strain evidence="2">PG1</strain>
    </source>
</reference>
<dbReference type="InterPro" id="IPR035959">
    <property type="entry name" value="RutC-like_sf"/>
</dbReference>
<accession>A0A0B6S2U9</accession>
<dbReference type="Proteomes" id="UP000031838">
    <property type="component" value="Chromosome 1"/>
</dbReference>
<name>A0A0B6S2U9_BURPL</name>
<dbReference type="Pfam" id="PF01042">
    <property type="entry name" value="Ribonuc_L-PSP"/>
    <property type="match status" value="1"/>
</dbReference>
<protein>
    <submittedName>
        <fullName evidence="1">Endoribonuclease L-PSP</fullName>
    </submittedName>
</protein>
<dbReference type="AlphaFoldDB" id="A0A0B6S2U9"/>
<dbReference type="SUPFAM" id="SSF55298">
    <property type="entry name" value="YjgF-like"/>
    <property type="match status" value="1"/>
</dbReference>
<reference evidence="1 2" key="2">
    <citation type="journal article" date="2016" name="Appl. Microbiol. Biotechnol.">
        <title>Mutations improving production and secretion of extracellular lipase by Burkholderia glumae PG1.</title>
        <authorList>
            <person name="Knapp A."/>
            <person name="Voget S."/>
            <person name="Gao R."/>
            <person name="Zaburannyi N."/>
            <person name="Krysciak D."/>
            <person name="Breuer M."/>
            <person name="Hauer B."/>
            <person name="Streit W.R."/>
            <person name="Muller R."/>
            <person name="Daniel R."/>
            <person name="Jaeger K.E."/>
        </authorList>
    </citation>
    <scope>NUCLEOTIDE SEQUENCE [LARGE SCALE GENOMIC DNA]</scope>
    <source>
        <strain evidence="1 2">PG1</strain>
    </source>
</reference>
<organism evidence="1 2">
    <name type="scientific">Burkholderia plantarii</name>
    <dbReference type="NCBI Taxonomy" id="41899"/>
    <lineage>
        <taxon>Bacteria</taxon>
        <taxon>Pseudomonadati</taxon>
        <taxon>Pseudomonadota</taxon>
        <taxon>Betaproteobacteria</taxon>
        <taxon>Burkholderiales</taxon>
        <taxon>Burkholderiaceae</taxon>
        <taxon>Burkholderia</taxon>
    </lineage>
</organism>